<evidence type="ECO:0000259" key="2">
    <source>
        <dbReference type="PROSITE" id="PS50943"/>
    </source>
</evidence>
<dbReference type="Pfam" id="PF12844">
    <property type="entry name" value="HTH_19"/>
    <property type="match status" value="1"/>
</dbReference>
<dbReference type="PANTHER" id="PTHR46558:SF4">
    <property type="entry name" value="DNA-BIDING PHAGE PROTEIN"/>
    <property type="match status" value="1"/>
</dbReference>
<dbReference type="InterPro" id="IPR010982">
    <property type="entry name" value="Lambda_DNA-bd_dom_sf"/>
</dbReference>
<dbReference type="RefSeq" id="WP_073146754.1">
    <property type="nucleotide sequence ID" value="NZ_FRAG01000003.1"/>
</dbReference>
<dbReference type="PROSITE" id="PS50943">
    <property type="entry name" value="HTH_CROC1"/>
    <property type="match status" value="1"/>
</dbReference>
<name>A0A1M6KKU7_PARC5</name>
<dbReference type="SMART" id="SM00530">
    <property type="entry name" value="HTH_XRE"/>
    <property type="match status" value="1"/>
</dbReference>
<protein>
    <submittedName>
        <fullName evidence="3">DNA-binding transcriptional regulator, XRE-family HTH domain</fullName>
    </submittedName>
</protein>
<evidence type="ECO:0000256" key="1">
    <source>
        <dbReference type="ARBA" id="ARBA00023125"/>
    </source>
</evidence>
<dbReference type="Proteomes" id="UP000184465">
    <property type="component" value="Unassembled WGS sequence"/>
</dbReference>
<dbReference type="STRING" id="1121301.SAMN02745912_00447"/>
<dbReference type="SUPFAM" id="SSF47413">
    <property type="entry name" value="lambda repressor-like DNA-binding domains"/>
    <property type="match status" value="1"/>
</dbReference>
<dbReference type="Gene3D" id="1.10.260.40">
    <property type="entry name" value="lambda repressor-like DNA-binding domains"/>
    <property type="match status" value="1"/>
</dbReference>
<dbReference type="InterPro" id="IPR001387">
    <property type="entry name" value="Cro/C1-type_HTH"/>
</dbReference>
<organism evidence="3 4">
    <name type="scientific">Paramaledivibacter caminithermalis (strain DSM 15212 / CIP 107654 / DViRD3)</name>
    <name type="common">Clostridium caminithermale</name>
    <dbReference type="NCBI Taxonomy" id="1121301"/>
    <lineage>
        <taxon>Bacteria</taxon>
        <taxon>Bacillati</taxon>
        <taxon>Bacillota</taxon>
        <taxon>Clostridia</taxon>
        <taxon>Peptostreptococcales</taxon>
        <taxon>Caminicellaceae</taxon>
        <taxon>Paramaledivibacter</taxon>
    </lineage>
</organism>
<dbReference type="EMBL" id="FRAG01000003">
    <property type="protein sequence ID" value="SHJ59451.1"/>
    <property type="molecule type" value="Genomic_DNA"/>
</dbReference>
<keyword evidence="1 3" id="KW-0238">DNA-binding</keyword>
<evidence type="ECO:0000313" key="4">
    <source>
        <dbReference type="Proteomes" id="UP000184465"/>
    </source>
</evidence>
<dbReference type="OrthoDB" id="371153at2"/>
<dbReference type="AlphaFoldDB" id="A0A1M6KKU7"/>
<accession>A0A1M6KKU7</accession>
<dbReference type="GO" id="GO:0003677">
    <property type="term" value="F:DNA binding"/>
    <property type="evidence" value="ECO:0007669"/>
    <property type="project" value="UniProtKB-KW"/>
</dbReference>
<sequence length="116" mass="13421">MQKELTAKMGKRIRNQRERFGMTRDEFAEQINISPQFLAEIENGKKGMSYVTLYKICDRFNISADYILMGRERTNNIPTLAGDILSNIPNTYLPMVEDVLRSFIQVIAKAKSERDI</sequence>
<keyword evidence="4" id="KW-1185">Reference proteome</keyword>
<reference evidence="3 4" key="1">
    <citation type="submission" date="2016-11" db="EMBL/GenBank/DDBJ databases">
        <authorList>
            <person name="Jaros S."/>
            <person name="Januszkiewicz K."/>
            <person name="Wedrychowicz H."/>
        </authorList>
    </citation>
    <scope>NUCLEOTIDE SEQUENCE [LARGE SCALE GENOMIC DNA]</scope>
    <source>
        <strain evidence="3 4">DSM 15212</strain>
    </source>
</reference>
<feature type="domain" description="HTH cro/C1-type" evidence="2">
    <location>
        <begin position="13"/>
        <end position="67"/>
    </location>
</feature>
<dbReference type="CDD" id="cd00093">
    <property type="entry name" value="HTH_XRE"/>
    <property type="match status" value="1"/>
</dbReference>
<evidence type="ECO:0000313" key="3">
    <source>
        <dbReference type="EMBL" id="SHJ59451.1"/>
    </source>
</evidence>
<proteinExistence type="predicted"/>
<gene>
    <name evidence="3" type="ORF">SAMN02745912_00447</name>
</gene>
<dbReference type="PANTHER" id="PTHR46558">
    <property type="entry name" value="TRACRIPTIONAL REGULATORY PROTEIN-RELATED-RELATED"/>
    <property type="match status" value="1"/>
</dbReference>